<dbReference type="Proteomes" id="UP001174936">
    <property type="component" value="Unassembled WGS sequence"/>
</dbReference>
<organism evidence="1 2">
    <name type="scientific">Cercophora newfieldiana</name>
    <dbReference type="NCBI Taxonomy" id="92897"/>
    <lineage>
        <taxon>Eukaryota</taxon>
        <taxon>Fungi</taxon>
        <taxon>Dikarya</taxon>
        <taxon>Ascomycota</taxon>
        <taxon>Pezizomycotina</taxon>
        <taxon>Sordariomycetes</taxon>
        <taxon>Sordariomycetidae</taxon>
        <taxon>Sordariales</taxon>
        <taxon>Lasiosphaeriaceae</taxon>
        <taxon>Cercophora</taxon>
    </lineage>
</organism>
<reference evidence="1" key="1">
    <citation type="submission" date="2023-06" db="EMBL/GenBank/DDBJ databases">
        <title>Genome-scale phylogeny and comparative genomics of the fungal order Sordariales.</title>
        <authorList>
            <consortium name="Lawrence Berkeley National Laboratory"/>
            <person name="Hensen N."/>
            <person name="Bonometti L."/>
            <person name="Westerberg I."/>
            <person name="Brannstrom I.O."/>
            <person name="Guillou S."/>
            <person name="Cros-Aarteil S."/>
            <person name="Calhoun S."/>
            <person name="Haridas S."/>
            <person name="Kuo A."/>
            <person name="Mondo S."/>
            <person name="Pangilinan J."/>
            <person name="Riley R."/>
            <person name="Labutti K."/>
            <person name="Andreopoulos B."/>
            <person name="Lipzen A."/>
            <person name="Chen C."/>
            <person name="Yanf M."/>
            <person name="Daum C."/>
            <person name="Ng V."/>
            <person name="Clum A."/>
            <person name="Steindorff A."/>
            <person name="Ohm R."/>
            <person name="Martin F."/>
            <person name="Silar P."/>
            <person name="Natvig D."/>
            <person name="Lalanne C."/>
            <person name="Gautier V."/>
            <person name="Ament-Velasquez S.L."/>
            <person name="Kruys A."/>
            <person name="Hutchinson M.I."/>
            <person name="Powell A.J."/>
            <person name="Barry K."/>
            <person name="Miller A.N."/>
            <person name="Grigoriev I.V."/>
            <person name="Debuchy R."/>
            <person name="Gladieux P."/>
            <person name="Thoren M.H."/>
            <person name="Johannesson H."/>
        </authorList>
    </citation>
    <scope>NUCLEOTIDE SEQUENCE</scope>
    <source>
        <strain evidence="1">SMH2532-1</strain>
    </source>
</reference>
<accession>A0AA39XUT6</accession>
<proteinExistence type="predicted"/>
<dbReference type="EMBL" id="JAULSV010000007">
    <property type="protein sequence ID" value="KAK0639495.1"/>
    <property type="molecule type" value="Genomic_DNA"/>
</dbReference>
<evidence type="ECO:0000313" key="1">
    <source>
        <dbReference type="EMBL" id="KAK0639495.1"/>
    </source>
</evidence>
<evidence type="ECO:0000313" key="2">
    <source>
        <dbReference type="Proteomes" id="UP001174936"/>
    </source>
</evidence>
<sequence length="90" mass="10267">MDMYTHCGDRDEATFPLNIAFEDLINTTISYAKLETVRFHGISFHQEQFLSFLAGLPSTMKRVDFYEVVLLSGNWVESLDALRAKTYPAA</sequence>
<protein>
    <submittedName>
        <fullName evidence="1">Uncharacterized protein</fullName>
    </submittedName>
</protein>
<name>A0AA39XUT6_9PEZI</name>
<dbReference type="AlphaFoldDB" id="A0AA39XUT6"/>
<gene>
    <name evidence="1" type="ORF">B0T16DRAFT_423277</name>
</gene>
<comment type="caution">
    <text evidence="1">The sequence shown here is derived from an EMBL/GenBank/DDBJ whole genome shotgun (WGS) entry which is preliminary data.</text>
</comment>
<keyword evidence="2" id="KW-1185">Reference proteome</keyword>